<evidence type="ECO:0000313" key="2">
    <source>
        <dbReference type="EMBL" id="SEI56018.1"/>
    </source>
</evidence>
<dbReference type="AlphaFoldDB" id="A0A1H6RJN2"/>
<dbReference type="PANTHER" id="PTHR36920">
    <property type="match status" value="1"/>
</dbReference>
<dbReference type="Proteomes" id="UP000242999">
    <property type="component" value="Unassembled WGS sequence"/>
</dbReference>
<feature type="signal peptide" evidence="1">
    <location>
        <begin position="1"/>
        <end position="22"/>
    </location>
</feature>
<dbReference type="InterPro" id="IPR000758">
    <property type="entry name" value="Enterovir_OMP"/>
</dbReference>
<evidence type="ECO:0000256" key="1">
    <source>
        <dbReference type="SAM" id="SignalP"/>
    </source>
</evidence>
<name>A0A1H6RJN2_9GAMM</name>
<dbReference type="Pfam" id="PF03922">
    <property type="entry name" value="OmpW"/>
    <property type="match status" value="1"/>
</dbReference>
<protein>
    <submittedName>
        <fullName evidence="2">Outer membrane protein</fullName>
    </submittedName>
</protein>
<proteinExistence type="predicted"/>
<evidence type="ECO:0000313" key="3">
    <source>
        <dbReference type="Proteomes" id="UP000242999"/>
    </source>
</evidence>
<accession>A0A1H6RJN2</accession>
<dbReference type="Gene3D" id="2.40.160.20">
    <property type="match status" value="1"/>
</dbReference>
<dbReference type="OrthoDB" id="9807574at2"/>
<dbReference type="PANTHER" id="PTHR36920:SF1">
    <property type="entry name" value="OUTER MEMBRANE PROTEIN W"/>
    <property type="match status" value="1"/>
</dbReference>
<dbReference type="STRING" id="64971.SAMN05421831_10495"/>
<reference evidence="3" key="1">
    <citation type="submission" date="2016-10" db="EMBL/GenBank/DDBJ databases">
        <authorList>
            <person name="Varghese N."/>
            <person name="Submissions S."/>
        </authorList>
    </citation>
    <scope>NUCLEOTIDE SEQUENCE [LARGE SCALE GENOMIC DNA]</scope>
    <source>
        <strain evidence="3">DSM 7165</strain>
    </source>
</reference>
<dbReference type="RefSeq" id="WP_093308970.1">
    <property type="nucleotide sequence ID" value="NZ_FNYH01000004.1"/>
</dbReference>
<keyword evidence="1" id="KW-0732">Signal</keyword>
<dbReference type="InterPro" id="IPR005618">
    <property type="entry name" value="OMPW"/>
</dbReference>
<dbReference type="EMBL" id="FNYH01000004">
    <property type="protein sequence ID" value="SEI56018.1"/>
    <property type="molecule type" value="Genomic_DNA"/>
</dbReference>
<organism evidence="2 3">
    <name type="scientific">Allopseudospirillum japonicum</name>
    <dbReference type="NCBI Taxonomy" id="64971"/>
    <lineage>
        <taxon>Bacteria</taxon>
        <taxon>Pseudomonadati</taxon>
        <taxon>Pseudomonadota</taxon>
        <taxon>Gammaproteobacteria</taxon>
        <taxon>Oceanospirillales</taxon>
        <taxon>Oceanospirillaceae</taxon>
        <taxon>Allopseudospirillum</taxon>
    </lineage>
</organism>
<dbReference type="SUPFAM" id="SSF56925">
    <property type="entry name" value="OMPA-like"/>
    <property type="match status" value="1"/>
</dbReference>
<dbReference type="InterPro" id="IPR011250">
    <property type="entry name" value="OMP/PagP_B-barrel"/>
</dbReference>
<gene>
    <name evidence="2" type="ORF">SAMN05421831_10495</name>
</gene>
<dbReference type="GO" id="GO:0019867">
    <property type="term" value="C:outer membrane"/>
    <property type="evidence" value="ECO:0007669"/>
    <property type="project" value="InterPro"/>
</dbReference>
<dbReference type="PROSITE" id="PS00695">
    <property type="entry name" value="ENT_VIR_OMP_2"/>
    <property type="match status" value="1"/>
</dbReference>
<feature type="chain" id="PRO_5017379835" evidence="1">
    <location>
        <begin position="23"/>
        <end position="236"/>
    </location>
</feature>
<keyword evidence="3" id="KW-1185">Reference proteome</keyword>
<dbReference type="GO" id="GO:0055085">
    <property type="term" value="P:transmembrane transport"/>
    <property type="evidence" value="ECO:0007669"/>
    <property type="project" value="TreeGrafter"/>
</dbReference>
<dbReference type="GO" id="GO:0044384">
    <property type="term" value="C:host outer membrane"/>
    <property type="evidence" value="ECO:0007669"/>
    <property type="project" value="InterPro"/>
</dbReference>
<sequence>MKNLKVALLAAAVAAVAQPAFAYDAGDMIVRAGVATVAPNDESGFVMDTSTQDKLLGVEAMAEVDNDSQLGISFTYMLSPTMGIEVLGATPFEHDIKGAGALKGVTIGSTSHLPPTITAQYYPLGGTDSKAQPYVGLGVNYTVFFDEKTTDQFTQTLSGLLNAPGISTDIELDNSFGVAAQLGIDYALTENVMLNAAVWYIDIDTTADVKVNGNTAAQVDVDIDPTVYMLGVGYKF</sequence>